<dbReference type="InterPro" id="IPR009057">
    <property type="entry name" value="Homeodomain-like_sf"/>
</dbReference>
<dbReference type="InterPro" id="IPR001647">
    <property type="entry name" value="HTH_TetR"/>
</dbReference>
<evidence type="ECO:0000256" key="1">
    <source>
        <dbReference type="ARBA" id="ARBA00023125"/>
    </source>
</evidence>
<comment type="caution">
    <text evidence="4">The sequence shown here is derived from an EMBL/GenBank/DDBJ whole genome shotgun (WGS) entry which is preliminary data.</text>
</comment>
<accession>A0ABT1H4T8</accession>
<dbReference type="PROSITE" id="PS50977">
    <property type="entry name" value="HTH_TETR_2"/>
    <property type="match status" value="1"/>
</dbReference>
<keyword evidence="1 2" id="KW-0238">DNA-binding</keyword>
<dbReference type="RefSeq" id="WP_253655565.1">
    <property type="nucleotide sequence ID" value="NZ_BAAAOE010000005.1"/>
</dbReference>
<feature type="DNA-binding region" description="H-T-H motif" evidence="2">
    <location>
        <begin position="27"/>
        <end position="46"/>
    </location>
</feature>
<dbReference type="Proteomes" id="UP001205740">
    <property type="component" value="Unassembled WGS sequence"/>
</dbReference>
<dbReference type="SUPFAM" id="SSF46689">
    <property type="entry name" value="Homeodomain-like"/>
    <property type="match status" value="1"/>
</dbReference>
<gene>
    <name evidence="4" type="ORF">LX12_003183</name>
</gene>
<proteinExistence type="predicted"/>
<dbReference type="Pfam" id="PF00440">
    <property type="entry name" value="TetR_N"/>
    <property type="match status" value="1"/>
</dbReference>
<name>A0ABT1H4T8_9NOCA</name>
<evidence type="ECO:0000313" key="5">
    <source>
        <dbReference type="Proteomes" id="UP001205740"/>
    </source>
</evidence>
<reference evidence="4 5" key="1">
    <citation type="submission" date="2022-06" db="EMBL/GenBank/DDBJ databases">
        <title>Genomic Encyclopedia of Archaeal and Bacterial Type Strains, Phase II (KMG-II): from individual species to whole genera.</title>
        <authorList>
            <person name="Goeker M."/>
        </authorList>
    </citation>
    <scope>NUCLEOTIDE SEQUENCE [LARGE SCALE GENOMIC DNA]</scope>
    <source>
        <strain evidence="4 5">DSM 45037</strain>
    </source>
</reference>
<evidence type="ECO:0000313" key="4">
    <source>
        <dbReference type="EMBL" id="MCP2161979.1"/>
    </source>
</evidence>
<protein>
    <submittedName>
        <fullName evidence="4">Transcriptional regulator, TetR family</fullName>
    </submittedName>
</protein>
<organism evidence="4 5">
    <name type="scientific">Williamsia serinedens</name>
    <dbReference type="NCBI Taxonomy" id="391736"/>
    <lineage>
        <taxon>Bacteria</taxon>
        <taxon>Bacillati</taxon>
        <taxon>Actinomycetota</taxon>
        <taxon>Actinomycetes</taxon>
        <taxon>Mycobacteriales</taxon>
        <taxon>Nocardiaceae</taxon>
        <taxon>Williamsia</taxon>
    </lineage>
</organism>
<dbReference type="EMBL" id="JAMTCG010000006">
    <property type="protein sequence ID" value="MCP2161979.1"/>
    <property type="molecule type" value="Genomic_DNA"/>
</dbReference>
<feature type="domain" description="HTH tetR-type" evidence="3">
    <location>
        <begin position="4"/>
        <end position="64"/>
    </location>
</feature>
<dbReference type="Gene3D" id="1.10.357.10">
    <property type="entry name" value="Tetracycline Repressor, domain 2"/>
    <property type="match status" value="1"/>
</dbReference>
<evidence type="ECO:0000259" key="3">
    <source>
        <dbReference type="PROSITE" id="PS50977"/>
    </source>
</evidence>
<evidence type="ECO:0000256" key="2">
    <source>
        <dbReference type="PROSITE-ProRule" id="PRU00335"/>
    </source>
</evidence>
<sequence>MPATTTRLAYLETGLSILADLGYGGLKLAEVCRRLGVTSGSFYHFFANWGTYTTELIAHWESESNTALIRHVRAEEDPRRRIDILRGIALSLPYHAEAAIRTWSSLDPDVREVQQRVDESRFEVLVESAESIMGDRRGAELFAKWAMYLLAGYEQITLPDDPDALAWLFTQAEGFLVGRAAKP</sequence>
<keyword evidence="5" id="KW-1185">Reference proteome</keyword>